<gene>
    <name evidence="9" type="ORF">TCEB3V08_LOCUS10269</name>
</gene>
<sequence length="130" mass="15058">MTQYLESHQSLVPGLLRLYSARTQRIFPQLGAACIDDRDSCFHDKPHALLVLSIVLAYKPKSTQSIFLFTMRQLKGKVKENAKQKRERKKEFVENKKRVLTIALPSIAAIFVFITVYIYLKTRPKPSIDY</sequence>
<keyword evidence="7 8" id="KW-0472">Membrane</keyword>
<dbReference type="PANTHER" id="PTHR34644">
    <property type="entry name" value="SINGLE-PASS MEMBRANE AND COILED-COIL DOMAIN-CONTAINING PROTEIN 4"/>
    <property type="match status" value="1"/>
</dbReference>
<proteinExistence type="inferred from homology"/>
<evidence type="ECO:0000256" key="5">
    <source>
        <dbReference type="ARBA" id="ARBA00022989"/>
    </source>
</evidence>
<evidence type="ECO:0000256" key="2">
    <source>
        <dbReference type="ARBA" id="ARBA00009202"/>
    </source>
</evidence>
<dbReference type="InterPro" id="IPR027960">
    <property type="entry name" value="DUF4519"/>
</dbReference>
<evidence type="ECO:0000256" key="6">
    <source>
        <dbReference type="ARBA" id="ARBA00023054"/>
    </source>
</evidence>
<protein>
    <recommendedName>
        <fullName evidence="3">Single-pass membrane and coiled-coil domain-containing protein 4 homolog</fullName>
    </recommendedName>
</protein>
<dbReference type="AlphaFoldDB" id="A0A7R9DB65"/>
<evidence type="ECO:0000256" key="7">
    <source>
        <dbReference type="ARBA" id="ARBA00023136"/>
    </source>
</evidence>
<feature type="transmembrane region" description="Helical" evidence="8">
    <location>
        <begin position="99"/>
        <end position="120"/>
    </location>
</feature>
<comment type="similarity">
    <text evidence="2">Belongs to the SMCO4 family.</text>
</comment>
<organism evidence="9">
    <name type="scientific">Timema cristinae</name>
    <name type="common">Walking stick</name>
    <dbReference type="NCBI Taxonomy" id="61476"/>
    <lineage>
        <taxon>Eukaryota</taxon>
        <taxon>Metazoa</taxon>
        <taxon>Ecdysozoa</taxon>
        <taxon>Arthropoda</taxon>
        <taxon>Hexapoda</taxon>
        <taxon>Insecta</taxon>
        <taxon>Pterygota</taxon>
        <taxon>Neoptera</taxon>
        <taxon>Polyneoptera</taxon>
        <taxon>Phasmatodea</taxon>
        <taxon>Timematodea</taxon>
        <taxon>Timematoidea</taxon>
        <taxon>Timematidae</taxon>
        <taxon>Timema</taxon>
    </lineage>
</organism>
<evidence type="ECO:0000256" key="3">
    <source>
        <dbReference type="ARBA" id="ARBA00017028"/>
    </source>
</evidence>
<reference evidence="9" key="1">
    <citation type="submission" date="2020-11" db="EMBL/GenBank/DDBJ databases">
        <authorList>
            <person name="Tran Van P."/>
        </authorList>
    </citation>
    <scope>NUCLEOTIDE SEQUENCE</scope>
</reference>
<keyword evidence="4 8" id="KW-0812">Transmembrane</keyword>
<evidence type="ECO:0000256" key="1">
    <source>
        <dbReference type="ARBA" id="ARBA00004167"/>
    </source>
</evidence>
<keyword evidence="6" id="KW-0175">Coiled coil</keyword>
<evidence type="ECO:0000256" key="4">
    <source>
        <dbReference type="ARBA" id="ARBA00022692"/>
    </source>
</evidence>
<name>A0A7R9DB65_TIMCR</name>
<evidence type="ECO:0000256" key="8">
    <source>
        <dbReference type="SAM" id="Phobius"/>
    </source>
</evidence>
<keyword evidence="5 8" id="KW-1133">Transmembrane helix</keyword>
<comment type="subcellular location">
    <subcellularLocation>
        <location evidence="1">Membrane</location>
        <topology evidence="1">Single-pass membrane protein</topology>
    </subcellularLocation>
</comment>
<dbReference type="Pfam" id="PF15012">
    <property type="entry name" value="DUF4519"/>
    <property type="match status" value="1"/>
</dbReference>
<dbReference type="GO" id="GO:0016020">
    <property type="term" value="C:membrane"/>
    <property type="evidence" value="ECO:0007669"/>
    <property type="project" value="UniProtKB-SubCell"/>
</dbReference>
<dbReference type="PANTHER" id="PTHR34644:SF2">
    <property type="entry name" value="SINGLE-PASS MEMBRANE AND COILED-COIL DOMAIN-CONTAINING PROTEIN 4"/>
    <property type="match status" value="1"/>
</dbReference>
<evidence type="ECO:0000313" key="9">
    <source>
        <dbReference type="EMBL" id="CAD7409978.1"/>
    </source>
</evidence>
<dbReference type="EMBL" id="OC321394">
    <property type="protein sequence ID" value="CAD7409978.1"/>
    <property type="molecule type" value="Genomic_DNA"/>
</dbReference>
<accession>A0A7R9DB65</accession>